<dbReference type="Gene3D" id="2.130.10.10">
    <property type="entry name" value="YVTN repeat-like/Quinoprotein amine dehydrogenase"/>
    <property type="match status" value="1"/>
</dbReference>
<dbReference type="AlphaFoldDB" id="A0A1R2B7K4"/>
<dbReference type="SUPFAM" id="SSF50978">
    <property type="entry name" value="WD40 repeat-like"/>
    <property type="match status" value="1"/>
</dbReference>
<protein>
    <submittedName>
        <fullName evidence="4">Uncharacterized protein</fullName>
    </submittedName>
</protein>
<keyword evidence="5" id="KW-1185">Reference proteome</keyword>
<dbReference type="PANTHER" id="PTHR19848:SF8">
    <property type="entry name" value="F-BOX AND WD REPEAT DOMAIN CONTAINING 7"/>
    <property type="match status" value="1"/>
</dbReference>
<sequence>MPKCAIVTENKELIIPDNKTFTIIIHDIETNKQKSILKGHKLEINSIVLMDDEVRLISGSADRTIIIWNLISCIQLANLSGHALDITSLFLTRDMVLIGSGSYDSVRLWNIEKKILVFEKYFESCVKSLAMTSDNRFLFLGLQNAQVKNYDFEFATVKLITSFDSPVEKVSITNNDKFAVFVSSGSHLKVWNISKDNIEVVFSSKDNLLKSFIICKNDAYIPLKSGIGILKLDNIFSNKYTGYKQKAILDKINEIEFTLDALDDCVEMYDTSFLKKITEGNIELLEFLSDYFYFKN</sequence>
<dbReference type="InterPro" id="IPR036322">
    <property type="entry name" value="WD40_repeat_dom_sf"/>
</dbReference>
<dbReference type="SMART" id="SM00320">
    <property type="entry name" value="WD40"/>
    <property type="match status" value="3"/>
</dbReference>
<evidence type="ECO:0000313" key="5">
    <source>
        <dbReference type="Proteomes" id="UP000187209"/>
    </source>
</evidence>
<dbReference type="EMBL" id="MPUH01000876">
    <property type="protein sequence ID" value="OMJ72747.1"/>
    <property type="molecule type" value="Genomic_DNA"/>
</dbReference>
<dbReference type="PROSITE" id="PS00678">
    <property type="entry name" value="WD_REPEATS_1"/>
    <property type="match status" value="1"/>
</dbReference>
<dbReference type="InterPro" id="IPR019775">
    <property type="entry name" value="WD40_repeat_CS"/>
</dbReference>
<evidence type="ECO:0000256" key="2">
    <source>
        <dbReference type="ARBA" id="ARBA00022737"/>
    </source>
</evidence>
<evidence type="ECO:0000256" key="1">
    <source>
        <dbReference type="ARBA" id="ARBA00022574"/>
    </source>
</evidence>
<dbReference type="PROSITE" id="PS50294">
    <property type="entry name" value="WD_REPEATS_REGION"/>
    <property type="match status" value="1"/>
</dbReference>
<dbReference type="OrthoDB" id="420025at2759"/>
<evidence type="ECO:0000313" key="4">
    <source>
        <dbReference type="EMBL" id="OMJ72747.1"/>
    </source>
</evidence>
<keyword evidence="2" id="KW-0677">Repeat</keyword>
<accession>A0A1R2B7K4</accession>
<evidence type="ECO:0000256" key="3">
    <source>
        <dbReference type="PROSITE-ProRule" id="PRU00221"/>
    </source>
</evidence>
<dbReference type="InterPro" id="IPR001680">
    <property type="entry name" value="WD40_rpt"/>
</dbReference>
<dbReference type="Proteomes" id="UP000187209">
    <property type="component" value="Unassembled WGS sequence"/>
</dbReference>
<organism evidence="4 5">
    <name type="scientific">Stentor coeruleus</name>
    <dbReference type="NCBI Taxonomy" id="5963"/>
    <lineage>
        <taxon>Eukaryota</taxon>
        <taxon>Sar</taxon>
        <taxon>Alveolata</taxon>
        <taxon>Ciliophora</taxon>
        <taxon>Postciliodesmatophora</taxon>
        <taxon>Heterotrichea</taxon>
        <taxon>Heterotrichida</taxon>
        <taxon>Stentoridae</taxon>
        <taxon>Stentor</taxon>
    </lineage>
</organism>
<feature type="repeat" description="WD" evidence="3">
    <location>
        <begin position="37"/>
        <end position="70"/>
    </location>
</feature>
<dbReference type="PROSITE" id="PS50082">
    <property type="entry name" value="WD_REPEATS_2"/>
    <property type="match status" value="1"/>
</dbReference>
<proteinExistence type="predicted"/>
<reference evidence="4 5" key="1">
    <citation type="submission" date="2016-11" db="EMBL/GenBank/DDBJ databases">
        <title>The macronuclear genome of Stentor coeruleus: a giant cell with tiny introns.</title>
        <authorList>
            <person name="Slabodnick M."/>
            <person name="Ruby J.G."/>
            <person name="Reiff S.B."/>
            <person name="Swart E.C."/>
            <person name="Gosai S."/>
            <person name="Prabakaran S."/>
            <person name="Witkowska E."/>
            <person name="Larue G.E."/>
            <person name="Fisher S."/>
            <person name="Freeman R.M."/>
            <person name="Gunawardena J."/>
            <person name="Chu W."/>
            <person name="Stover N.A."/>
            <person name="Gregory B.D."/>
            <person name="Nowacki M."/>
            <person name="Derisi J."/>
            <person name="Roy S.W."/>
            <person name="Marshall W.F."/>
            <person name="Sood P."/>
        </authorList>
    </citation>
    <scope>NUCLEOTIDE SEQUENCE [LARGE SCALE GENOMIC DNA]</scope>
    <source>
        <strain evidence="4">WM001</strain>
    </source>
</reference>
<keyword evidence="1 3" id="KW-0853">WD repeat</keyword>
<dbReference type="PANTHER" id="PTHR19848">
    <property type="entry name" value="WD40 REPEAT PROTEIN"/>
    <property type="match status" value="1"/>
</dbReference>
<name>A0A1R2B7K4_9CILI</name>
<dbReference type="Pfam" id="PF00400">
    <property type="entry name" value="WD40"/>
    <property type="match status" value="1"/>
</dbReference>
<comment type="caution">
    <text evidence="4">The sequence shown here is derived from an EMBL/GenBank/DDBJ whole genome shotgun (WGS) entry which is preliminary data.</text>
</comment>
<gene>
    <name evidence="4" type="ORF">SteCoe_28727</name>
</gene>
<dbReference type="InterPro" id="IPR015943">
    <property type="entry name" value="WD40/YVTN_repeat-like_dom_sf"/>
</dbReference>